<keyword evidence="1 4" id="KW-0808">Transferase</keyword>
<dbReference type="GO" id="GO:0008080">
    <property type="term" value="F:N-acetyltransferase activity"/>
    <property type="evidence" value="ECO:0007669"/>
    <property type="project" value="InterPro"/>
</dbReference>
<evidence type="ECO:0000259" key="3">
    <source>
        <dbReference type="PROSITE" id="PS51186"/>
    </source>
</evidence>
<dbReference type="SUPFAM" id="SSF55729">
    <property type="entry name" value="Acyl-CoA N-acyltransferases (Nat)"/>
    <property type="match status" value="1"/>
</dbReference>
<dbReference type="OrthoDB" id="529907at2"/>
<keyword evidence="2" id="KW-0012">Acyltransferase</keyword>
<dbReference type="Proteomes" id="UP000198122">
    <property type="component" value="Unassembled WGS sequence"/>
</dbReference>
<evidence type="ECO:0000313" key="4">
    <source>
        <dbReference type="EMBL" id="SNC71281.1"/>
    </source>
</evidence>
<dbReference type="InterPro" id="IPR050832">
    <property type="entry name" value="Bact_Acetyltransf"/>
</dbReference>
<proteinExistence type="predicted"/>
<dbReference type="RefSeq" id="WP_088818387.1">
    <property type="nucleotide sequence ID" value="NZ_FYEZ01000002.1"/>
</dbReference>
<evidence type="ECO:0000256" key="1">
    <source>
        <dbReference type="ARBA" id="ARBA00022679"/>
    </source>
</evidence>
<dbReference type="EMBL" id="FYEZ01000002">
    <property type="protein sequence ID" value="SNC71281.1"/>
    <property type="molecule type" value="Genomic_DNA"/>
</dbReference>
<organism evidence="4 5">
    <name type="scientific">Kytococcus aerolatus</name>
    <dbReference type="NCBI Taxonomy" id="592308"/>
    <lineage>
        <taxon>Bacteria</taxon>
        <taxon>Bacillati</taxon>
        <taxon>Actinomycetota</taxon>
        <taxon>Actinomycetes</taxon>
        <taxon>Micrococcales</taxon>
        <taxon>Kytococcaceae</taxon>
        <taxon>Kytococcus</taxon>
    </lineage>
</organism>
<dbReference type="InterPro" id="IPR000182">
    <property type="entry name" value="GNAT_dom"/>
</dbReference>
<dbReference type="PANTHER" id="PTHR43877:SF2">
    <property type="entry name" value="AMINOALKYLPHOSPHONATE N-ACETYLTRANSFERASE-RELATED"/>
    <property type="match status" value="1"/>
</dbReference>
<dbReference type="Pfam" id="PF00583">
    <property type="entry name" value="Acetyltransf_1"/>
    <property type="match status" value="1"/>
</dbReference>
<keyword evidence="5" id="KW-1185">Reference proteome</keyword>
<gene>
    <name evidence="4" type="ORF">SAMN05445756_1408</name>
</gene>
<feature type="domain" description="N-acetyltransferase" evidence="3">
    <location>
        <begin position="3"/>
        <end position="156"/>
    </location>
</feature>
<reference evidence="4 5" key="1">
    <citation type="submission" date="2017-06" db="EMBL/GenBank/DDBJ databases">
        <authorList>
            <person name="Kim H.J."/>
            <person name="Triplett B.A."/>
        </authorList>
    </citation>
    <scope>NUCLEOTIDE SEQUENCE [LARGE SCALE GENOMIC DNA]</scope>
    <source>
        <strain evidence="4 5">DSM 22179</strain>
    </source>
</reference>
<evidence type="ECO:0000313" key="5">
    <source>
        <dbReference type="Proteomes" id="UP000198122"/>
    </source>
</evidence>
<dbReference type="NCBIfam" id="TIGR01575">
    <property type="entry name" value="rimI"/>
    <property type="match status" value="1"/>
</dbReference>
<dbReference type="CDD" id="cd04301">
    <property type="entry name" value="NAT_SF"/>
    <property type="match status" value="1"/>
</dbReference>
<dbReference type="PROSITE" id="PS51186">
    <property type="entry name" value="GNAT"/>
    <property type="match status" value="1"/>
</dbReference>
<dbReference type="PANTHER" id="PTHR43877">
    <property type="entry name" value="AMINOALKYLPHOSPHONATE N-ACETYLTRANSFERASE-RELATED-RELATED"/>
    <property type="match status" value="1"/>
</dbReference>
<dbReference type="InterPro" id="IPR016181">
    <property type="entry name" value="Acyl_CoA_acyltransferase"/>
</dbReference>
<name>A0A212TZG9_9MICO</name>
<dbReference type="InterPro" id="IPR006464">
    <property type="entry name" value="AcTrfase_RimI/Ard1"/>
</dbReference>
<protein>
    <submittedName>
        <fullName evidence="4">Ribosomal-protein-alanine N-acetyltransferase</fullName>
    </submittedName>
</protein>
<dbReference type="Gene3D" id="3.40.630.30">
    <property type="match status" value="1"/>
</dbReference>
<evidence type="ECO:0000256" key="2">
    <source>
        <dbReference type="ARBA" id="ARBA00023315"/>
    </source>
</evidence>
<sequence length="172" mass="18402">MTVGTRSAHWRDLPRLAALERQAHPLDAWSDTAWWAELASPRREYRVAVPDAGAPPGGDLLGYAGLDHGGSTADVMTITVAPEARGQGLGRRLLQELVAAARAGGAEALLLEVRADNAPALALYDRVGFDHLSTRRDYYRGEDGPVDAHILRLLLPAGPAPTPDEKAAEVAR</sequence>
<accession>A0A212TZG9</accession>
<dbReference type="AlphaFoldDB" id="A0A212TZG9"/>